<feature type="region of interest" description="Disordered" evidence="1">
    <location>
        <begin position="297"/>
        <end position="316"/>
    </location>
</feature>
<proteinExistence type="predicted"/>
<gene>
    <name evidence="2" type="primary">Contig14029.g14958</name>
    <name evidence="2" type="ORF">STYLEM_1137</name>
</gene>
<feature type="region of interest" description="Disordered" evidence="1">
    <location>
        <begin position="242"/>
        <end position="265"/>
    </location>
</feature>
<name>A0A077ZQJ9_STYLE</name>
<dbReference type="Proteomes" id="UP000039865">
    <property type="component" value="Unassembled WGS sequence"/>
</dbReference>
<dbReference type="AlphaFoldDB" id="A0A077ZQJ9"/>
<reference evidence="2 3" key="1">
    <citation type="submission" date="2014-06" db="EMBL/GenBank/DDBJ databases">
        <authorList>
            <person name="Swart Estienne"/>
        </authorList>
    </citation>
    <scope>NUCLEOTIDE SEQUENCE [LARGE SCALE GENOMIC DNA]</scope>
    <source>
        <strain evidence="2 3">130c</strain>
    </source>
</reference>
<feature type="compositionally biased region" description="Low complexity" evidence="1">
    <location>
        <begin position="104"/>
        <end position="122"/>
    </location>
</feature>
<protein>
    <submittedName>
        <fullName evidence="2">Uncharacterized protein</fullName>
    </submittedName>
</protein>
<keyword evidence="3" id="KW-1185">Reference proteome</keyword>
<organism evidence="2 3">
    <name type="scientific">Stylonychia lemnae</name>
    <name type="common">Ciliate</name>
    <dbReference type="NCBI Taxonomy" id="5949"/>
    <lineage>
        <taxon>Eukaryota</taxon>
        <taxon>Sar</taxon>
        <taxon>Alveolata</taxon>
        <taxon>Ciliophora</taxon>
        <taxon>Intramacronucleata</taxon>
        <taxon>Spirotrichea</taxon>
        <taxon>Stichotrichia</taxon>
        <taxon>Sporadotrichida</taxon>
        <taxon>Oxytrichidae</taxon>
        <taxon>Stylonychinae</taxon>
        <taxon>Stylonychia</taxon>
    </lineage>
</organism>
<dbReference type="EMBL" id="CCKQ01001075">
    <property type="protein sequence ID" value="CDW72182.1"/>
    <property type="molecule type" value="Genomic_DNA"/>
</dbReference>
<evidence type="ECO:0000313" key="2">
    <source>
        <dbReference type="EMBL" id="CDW72182.1"/>
    </source>
</evidence>
<sequence>MFSQLIKLLCCNHNQNLNRQQSSISLAPRDQNLKESDIQKQIIMMEGSILESLQSDDNKPNKLANSSPDSINQNVFVVENLNYDQVIKAMLTEMDESFNSQNVKVVGQSQQSNSNENQQNNSIPQEMIVLSGSNDPESLMEYTVLEISRNGFSSAGSQEQIDTESINFEDDSQIYQYLLEEKREIQLLFGEEDQKFEHAKPKQSVIILDQMEPINEYQDNDENKLSSLFIISPATVIASKQISDRKTNESFQRNSRTQASYKNSLMSTPKSSFNYSVLMKHNESSKQSSQVNLLVQRQNRKKKNKQGKAASNQLYGRSYDFNNGNITDSVQNQTNQILSLQTPENRQKSSKFKSVLMEQQEQQQPQKFKISSKAIELRRNHNSSLFQSSLQSFSLGYTRM</sequence>
<dbReference type="InParanoid" id="A0A077ZQJ9"/>
<evidence type="ECO:0000256" key="1">
    <source>
        <dbReference type="SAM" id="MobiDB-lite"/>
    </source>
</evidence>
<feature type="compositionally biased region" description="Polar residues" evidence="1">
    <location>
        <begin position="249"/>
        <end position="265"/>
    </location>
</feature>
<feature type="region of interest" description="Disordered" evidence="1">
    <location>
        <begin position="104"/>
        <end position="123"/>
    </location>
</feature>
<accession>A0A077ZQJ9</accession>
<evidence type="ECO:0000313" key="3">
    <source>
        <dbReference type="Proteomes" id="UP000039865"/>
    </source>
</evidence>